<keyword evidence="2" id="KW-1185">Reference proteome</keyword>
<name>A0A3L6QJX4_PANMI</name>
<evidence type="ECO:0000313" key="2">
    <source>
        <dbReference type="Proteomes" id="UP000275267"/>
    </source>
</evidence>
<organism evidence="1 2">
    <name type="scientific">Panicum miliaceum</name>
    <name type="common">Proso millet</name>
    <name type="synonym">Broomcorn millet</name>
    <dbReference type="NCBI Taxonomy" id="4540"/>
    <lineage>
        <taxon>Eukaryota</taxon>
        <taxon>Viridiplantae</taxon>
        <taxon>Streptophyta</taxon>
        <taxon>Embryophyta</taxon>
        <taxon>Tracheophyta</taxon>
        <taxon>Spermatophyta</taxon>
        <taxon>Magnoliopsida</taxon>
        <taxon>Liliopsida</taxon>
        <taxon>Poales</taxon>
        <taxon>Poaceae</taxon>
        <taxon>PACMAD clade</taxon>
        <taxon>Panicoideae</taxon>
        <taxon>Panicodae</taxon>
        <taxon>Paniceae</taxon>
        <taxon>Panicinae</taxon>
        <taxon>Panicum</taxon>
        <taxon>Panicum sect. Panicum</taxon>
    </lineage>
</organism>
<sequence length="139" mass="16221">MGSLEPSCPRPRKGRAALLVARIDPKSACRVEINVNSYFTVRDSRKEYNRGKLKYLNTGKQLEGHQWLMRNRRTTSSLLGYAEMETKFSKECKVDYVNNNISECFNNWIKDYKDLPVADLMDKTREKNTEKIYTSQEIS</sequence>
<dbReference type="EMBL" id="PQIB02000012">
    <property type="protein sequence ID" value="RLM80871.1"/>
    <property type="molecule type" value="Genomic_DNA"/>
</dbReference>
<protein>
    <submittedName>
        <fullName evidence="1">Uncharacterized protein</fullName>
    </submittedName>
</protein>
<dbReference type="Proteomes" id="UP000275267">
    <property type="component" value="Unassembled WGS sequence"/>
</dbReference>
<dbReference type="AlphaFoldDB" id="A0A3L6QJX4"/>
<dbReference type="OrthoDB" id="668975at2759"/>
<gene>
    <name evidence="1" type="ORF">C2845_PM12G09990</name>
</gene>
<comment type="caution">
    <text evidence="1">The sequence shown here is derived from an EMBL/GenBank/DDBJ whole genome shotgun (WGS) entry which is preliminary data.</text>
</comment>
<reference evidence="2" key="1">
    <citation type="journal article" date="2019" name="Nat. Commun.">
        <title>The genome of broomcorn millet.</title>
        <authorList>
            <person name="Zou C."/>
            <person name="Miki D."/>
            <person name="Li D."/>
            <person name="Tang Q."/>
            <person name="Xiao L."/>
            <person name="Rajput S."/>
            <person name="Deng P."/>
            <person name="Jia W."/>
            <person name="Huang R."/>
            <person name="Zhang M."/>
            <person name="Sun Y."/>
            <person name="Hu J."/>
            <person name="Fu X."/>
            <person name="Schnable P.S."/>
            <person name="Li F."/>
            <person name="Zhang H."/>
            <person name="Feng B."/>
            <person name="Zhu X."/>
            <person name="Liu R."/>
            <person name="Schnable J.C."/>
            <person name="Zhu J.-K."/>
            <person name="Zhang H."/>
        </authorList>
    </citation>
    <scope>NUCLEOTIDE SEQUENCE [LARGE SCALE GENOMIC DNA]</scope>
</reference>
<accession>A0A3L6QJX4</accession>
<evidence type="ECO:0000313" key="1">
    <source>
        <dbReference type="EMBL" id="RLM80871.1"/>
    </source>
</evidence>
<proteinExistence type="predicted"/>